<dbReference type="Pfam" id="PF07719">
    <property type="entry name" value="TPR_2"/>
    <property type="match status" value="1"/>
</dbReference>
<comment type="caution">
    <text evidence="9">The sequence shown here is derived from an EMBL/GenBank/DDBJ whole genome shotgun (WGS) entry which is preliminary data.</text>
</comment>
<keyword evidence="7" id="KW-1133">Transmembrane helix</keyword>
<dbReference type="PANTHER" id="PTHR22846:SF2">
    <property type="entry name" value="F-BOX-LIKE_WD REPEAT-CONTAINING PROTEIN EBI"/>
    <property type="match status" value="1"/>
</dbReference>
<dbReference type="Pfam" id="PF20703">
    <property type="entry name" value="nSTAND1"/>
    <property type="match status" value="1"/>
</dbReference>
<dbReference type="PROSITE" id="PS50294">
    <property type="entry name" value="WD_REPEATS_REGION"/>
    <property type="match status" value="5"/>
</dbReference>
<protein>
    <submittedName>
        <fullName evidence="9">Tetratricopeptide repeat protein</fullName>
    </submittedName>
</protein>
<organism evidence="9 10">
    <name type="scientific">Limnoraphis robusta CCNP1315</name>
    <dbReference type="NCBI Taxonomy" id="3110306"/>
    <lineage>
        <taxon>Bacteria</taxon>
        <taxon>Bacillati</taxon>
        <taxon>Cyanobacteriota</taxon>
        <taxon>Cyanophyceae</taxon>
        <taxon>Oscillatoriophycideae</taxon>
        <taxon>Oscillatoriales</taxon>
        <taxon>Sirenicapillariaceae</taxon>
        <taxon>Limnoraphis</taxon>
    </lineage>
</organism>
<dbReference type="InterPro" id="IPR036322">
    <property type="entry name" value="WD40_repeat_dom_sf"/>
</dbReference>
<feature type="repeat" description="WD" evidence="4">
    <location>
        <begin position="668"/>
        <end position="700"/>
    </location>
</feature>
<proteinExistence type="predicted"/>
<dbReference type="InterPro" id="IPR049052">
    <property type="entry name" value="nSTAND1"/>
</dbReference>
<dbReference type="InterPro" id="IPR011990">
    <property type="entry name" value="TPR-like_helical_dom_sf"/>
</dbReference>
<feature type="repeat" description="TPR" evidence="5">
    <location>
        <begin position="861"/>
        <end position="894"/>
    </location>
</feature>
<dbReference type="InterPro" id="IPR027417">
    <property type="entry name" value="P-loop_NTPase"/>
</dbReference>
<dbReference type="InterPro" id="IPR019734">
    <property type="entry name" value="TPR_rpt"/>
</dbReference>
<dbReference type="InterPro" id="IPR013105">
    <property type="entry name" value="TPR_2"/>
</dbReference>
<keyword evidence="10" id="KW-1185">Reference proteome</keyword>
<feature type="repeat" description="WD" evidence="4">
    <location>
        <begin position="750"/>
        <end position="782"/>
    </location>
</feature>
<gene>
    <name evidence="9" type="ORF">VB854_21295</name>
</gene>
<feature type="repeat" description="WD" evidence="4">
    <location>
        <begin position="627"/>
        <end position="659"/>
    </location>
</feature>
<dbReference type="InterPro" id="IPR020472">
    <property type="entry name" value="WD40_PAC1"/>
</dbReference>
<dbReference type="Pfam" id="PF00400">
    <property type="entry name" value="WD40"/>
    <property type="match status" value="5"/>
</dbReference>
<evidence type="ECO:0000256" key="5">
    <source>
        <dbReference type="PROSITE-ProRule" id="PRU00339"/>
    </source>
</evidence>
<feature type="repeat" description="WD" evidence="4">
    <location>
        <begin position="709"/>
        <end position="741"/>
    </location>
</feature>
<dbReference type="EMBL" id="JAYGHT010000133">
    <property type="protein sequence ID" value="MEA5521478.1"/>
    <property type="molecule type" value="Genomic_DNA"/>
</dbReference>
<dbReference type="InterPro" id="IPR015943">
    <property type="entry name" value="WD40/YVTN_repeat-like_dom_sf"/>
</dbReference>
<accession>A0ABU5U4A6</accession>
<evidence type="ECO:0000256" key="4">
    <source>
        <dbReference type="PROSITE-ProRule" id="PRU00221"/>
    </source>
</evidence>
<reference evidence="9 10" key="1">
    <citation type="submission" date="2023-12" db="EMBL/GenBank/DDBJ databases">
        <title>Baltic Sea Cyanobacteria.</title>
        <authorList>
            <person name="Delbaje E."/>
            <person name="Fewer D.P."/>
            <person name="Shishido T.K."/>
        </authorList>
    </citation>
    <scope>NUCLEOTIDE SEQUENCE [LARGE SCALE GENOMIC DNA]</scope>
    <source>
        <strain evidence="9 10">CCNP 1315</strain>
    </source>
</reference>
<name>A0ABU5U4A6_9CYAN</name>
<dbReference type="SUPFAM" id="SSF48452">
    <property type="entry name" value="TPR-like"/>
    <property type="match status" value="1"/>
</dbReference>
<evidence type="ECO:0000313" key="9">
    <source>
        <dbReference type="EMBL" id="MEA5521478.1"/>
    </source>
</evidence>
<evidence type="ECO:0000256" key="2">
    <source>
        <dbReference type="ARBA" id="ARBA00022737"/>
    </source>
</evidence>
<dbReference type="Gene3D" id="1.25.40.10">
    <property type="entry name" value="Tetratricopeptide repeat domain"/>
    <property type="match status" value="2"/>
</dbReference>
<feature type="repeat" description="WD" evidence="4">
    <location>
        <begin position="791"/>
        <end position="832"/>
    </location>
</feature>
<keyword evidence="7" id="KW-0812">Transmembrane</keyword>
<dbReference type="SMART" id="SM00320">
    <property type="entry name" value="WD40"/>
    <property type="match status" value="5"/>
</dbReference>
<feature type="region of interest" description="Disordered" evidence="6">
    <location>
        <begin position="1"/>
        <end position="20"/>
    </location>
</feature>
<feature type="compositionally biased region" description="Polar residues" evidence="6">
    <location>
        <begin position="9"/>
        <end position="20"/>
    </location>
</feature>
<feature type="transmembrane region" description="Helical" evidence="7">
    <location>
        <begin position="533"/>
        <end position="554"/>
    </location>
</feature>
<keyword evidence="7" id="KW-0472">Membrane</keyword>
<dbReference type="RefSeq" id="WP_323306955.1">
    <property type="nucleotide sequence ID" value="NZ_JAYGHT010000133.1"/>
</dbReference>
<dbReference type="InterPro" id="IPR001680">
    <property type="entry name" value="WD40_rpt"/>
</dbReference>
<keyword evidence="2" id="KW-0677">Repeat</keyword>
<evidence type="ECO:0000313" key="10">
    <source>
        <dbReference type="Proteomes" id="UP001301728"/>
    </source>
</evidence>
<evidence type="ECO:0000256" key="7">
    <source>
        <dbReference type="SAM" id="Phobius"/>
    </source>
</evidence>
<dbReference type="CDD" id="cd00200">
    <property type="entry name" value="WD40"/>
    <property type="match status" value="1"/>
</dbReference>
<sequence length="1040" mass="116896">MMSEETNDKYLSNQSQGIGNKNVSGDDNAIASVNAMGNANINQSRIITIYNYHYQQQTVTELTEDNTEDNLICPYQGLYHFSYENSEYFFGREVFVEELFQYTETRNFIPVLGASGSGKSSVILAGLVPKLVQAGRWQFTHFRPGNDPFHALAQALVPLYEPDLDKTDGIAQARKLAAYFQDNTVPLSDVFSTIQRNHPHNRILLIADQFEELYTLCNDEKIRRQFLDTLLTTFKSFAEQSSLSTVLVGTMRADFLGNALSYRPLADVLQKGNIMLGPMNEKELRDIIEKPAKKLGVSFESGLVERILDDVDKQPGNLPLLEFALTELWKERKGKQLTHKAYENIGEVSGALTRYADDKFSKLNEQEKEQVRRIFVQLVRPGAGTEDTRRVATKAELNDSNWDLVKKLADSRLVVTSRTVITREITDHSQPQPDNIKEQETVEVVHEALIRNWGQLRQWMETDREFRTWQERLRASMGYWQEKNRDNGLLLRGAALSQAEEQLEKRGDELSPDEREFIEKSRQYKQRKRQRNICFLTASFVAISGVAAVAVWQWNQAVIGKNNANFRAEIVTLESRFNSSLSVQMKAIEIGRKLQRAKTATTDIQIQGADLLRQIVDWSGHKEINSLEGHENTVIGVAFSPNGDMIASASWDNTVKLWKPDGTLVKTLEGHENSVIGVAFSPNGDMIASGSVDKTVKLWKPDGTLVKTFVGHESYVYGVAFSPNGEMIASASDDNTVKLWKPDGTLVKTLEGHGGSVWGVAFSPNGDMIASGSFDKKVLLWKPDGTLVKTLEGHENTVYGVAFSPKGDMIASASGDKTVKLWNFNRDELLAHACNWMSDYLKNNPNFEEEPQICGEVEPSATAWFLLGEHKAAQGKIDEAVSKFQQAVKLDPKYSLDWAAASLVRIGKQFIGVDESGQPILKFEEAILAFNQAQKFDSKLEIQASDWNKLCWEGSVNKQAEKVMFACENAVQLAPENGWIYNSRGLARALTGDVDGAIEDFETFVQLAGNEEEKAQRNGWIESLKKNENPFTDEVLQKWR</sequence>
<evidence type="ECO:0000256" key="6">
    <source>
        <dbReference type="SAM" id="MobiDB-lite"/>
    </source>
</evidence>
<evidence type="ECO:0000256" key="3">
    <source>
        <dbReference type="ARBA" id="ARBA00022803"/>
    </source>
</evidence>
<dbReference type="InterPro" id="IPR045183">
    <property type="entry name" value="Ebi-like"/>
</dbReference>
<dbReference type="PRINTS" id="PR00320">
    <property type="entry name" value="GPROTEINBRPT"/>
</dbReference>
<evidence type="ECO:0000259" key="8">
    <source>
        <dbReference type="Pfam" id="PF20703"/>
    </source>
</evidence>
<evidence type="ECO:0000256" key="1">
    <source>
        <dbReference type="ARBA" id="ARBA00022574"/>
    </source>
</evidence>
<dbReference type="Proteomes" id="UP001301728">
    <property type="component" value="Unassembled WGS sequence"/>
</dbReference>
<dbReference type="SUPFAM" id="SSF52540">
    <property type="entry name" value="P-loop containing nucleoside triphosphate hydrolases"/>
    <property type="match status" value="1"/>
</dbReference>
<dbReference type="Gene3D" id="2.130.10.10">
    <property type="entry name" value="YVTN repeat-like/Quinoprotein amine dehydrogenase"/>
    <property type="match status" value="1"/>
</dbReference>
<dbReference type="Gene3D" id="3.40.50.300">
    <property type="entry name" value="P-loop containing nucleotide triphosphate hydrolases"/>
    <property type="match status" value="1"/>
</dbReference>
<dbReference type="SUPFAM" id="SSF50978">
    <property type="entry name" value="WD40 repeat-like"/>
    <property type="match status" value="1"/>
</dbReference>
<dbReference type="InterPro" id="IPR019775">
    <property type="entry name" value="WD40_repeat_CS"/>
</dbReference>
<keyword evidence="1 4" id="KW-0853">WD repeat</keyword>
<keyword evidence="3 5" id="KW-0802">TPR repeat</keyword>
<dbReference type="PANTHER" id="PTHR22846">
    <property type="entry name" value="WD40 REPEAT PROTEIN"/>
    <property type="match status" value="1"/>
</dbReference>
<feature type="domain" description="Novel STAND NTPase 1" evidence="8">
    <location>
        <begin position="74"/>
        <end position="487"/>
    </location>
</feature>
<dbReference type="PROSITE" id="PS50293">
    <property type="entry name" value="TPR_REGION"/>
    <property type="match status" value="1"/>
</dbReference>
<dbReference type="PROSITE" id="PS00678">
    <property type="entry name" value="WD_REPEATS_1"/>
    <property type="match status" value="1"/>
</dbReference>
<dbReference type="SMART" id="SM00028">
    <property type="entry name" value="TPR"/>
    <property type="match status" value="2"/>
</dbReference>
<dbReference type="PROSITE" id="PS50005">
    <property type="entry name" value="TPR"/>
    <property type="match status" value="1"/>
</dbReference>
<dbReference type="PROSITE" id="PS50082">
    <property type="entry name" value="WD_REPEATS_2"/>
    <property type="match status" value="5"/>
</dbReference>